<evidence type="ECO:0000256" key="1">
    <source>
        <dbReference type="ARBA" id="ARBA00005187"/>
    </source>
</evidence>
<dbReference type="InterPro" id="IPR006426">
    <property type="entry name" value="Asn_synth_AEB"/>
</dbReference>
<dbReference type="CDD" id="cd00712">
    <property type="entry name" value="AsnB"/>
    <property type="match status" value="1"/>
</dbReference>
<evidence type="ECO:0000256" key="10">
    <source>
        <dbReference type="PIRSR" id="PIRSR001589-3"/>
    </source>
</evidence>
<comment type="pathway">
    <text evidence="1">Amino-acid biosynthesis; L-asparagine biosynthesis; L-asparagine from L-aspartate (L-Gln route): step 1/1.</text>
</comment>
<accession>A0A328AM98</accession>
<dbReference type="PANTHER" id="PTHR43284">
    <property type="entry name" value="ASPARAGINE SYNTHETASE (GLUTAMINE-HYDROLYZING)"/>
    <property type="match status" value="1"/>
</dbReference>
<dbReference type="InterPro" id="IPR033738">
    <property type="entry name" value="AsnB_N"/>
</dbReference>
<protein>
    <recommendedName>
        <fullName evidence="3">asparagine synthase (glutamine-hydrolyzing)</fullName>
        <ecNumber evidence="3">6.3.5.4</ecNumber>
    </recommendedName>
</protein>
<comment type="caution">
    <text evidence="12">The sequence shown here is derived from an EMBL/GenBank/DDBJ whole genome shotgun (WGS) entry which is preliminary data.</text>
</comment>
<evidence type="ECO:0000256" key="8">
    <source>
        <dbReference type="PIRSR" id="PIRSR001589-1"/>
    </source>
</evidence>
<comment type="catalytic activity">
    <reaction evidence="7">
        <text>L-aspartate + L-glutamine + ATP + H2O = L-asparagine + L-glutamate + AMP + diphosphate + H(+)</text>
        <dbReference type="Rhea" id="RHEA:12228"/>
        <dbReference type="ChEBI" id="CHEBI:15377"/>
        <dbReference type="ChEBI" id="CHEBI:15378"/>
        <dbReference type="ChEBI" id="CHEBI:29985"/>
        <dbReference type="ChEBI" id="CHEBI:29991"/>
        <dbReference type="ChEBI" id="CHEBI:30616"/>
        <dbReference type="ChEBI" id="CHEBI:33019"/>
        <dbReference type="ChEBI" id="CHEBI:58048"/>
        <dbReference type="ChEBI" id="CHEBI:58359"/>
        <dbReference type="ChEBI" id="CHEBI:456215"/>
        <dbReference type="EC" id="6.3.5.4"/>
    </reaction>
</comment>
<feature type="binding site" evidence="9">
    <location>
        <position position="301"/>
    </location>
    <ligand>
        <name>ATP</name>
        <dbReference type="ChEBI" id="CHEBI:30616"/>
    </ligand>
</feature>
<dbReference type="SUPFAM" id="SSF52402">
    <property type="entry name" value="Adenine nucleotide alpha hydrolases-like"/>
    <property type="match status" value="1"/>
</dbReference>
<dbReference type="InterPro" id="IPR029055">
    <property type="entry name" value="Ntn_hydrolases_N"/>
</dbReference>
<dbReference type="CDD" id="cd01991">
    <property type="entry name" value="Asn_synthase_B_C"/>
    <property type="match status" value="1"/>
</dbReference>
<proteinExistence type="inferred from homology"/>
<dbReference type="PANTHER" id="PTHR43284:SF1">
    <property type="entry name" value="ASPARAGINE SYNTHETASE"/>
    <property type="match status" value="1"/>
</dbReference>
<keyword evidence="8" id="KW-0028">Amino-acid biosynthesis</keyword>
<dbReference type="OrthoDB" id="9763290at2"/>
<evidence type="ECO:0000256" key="9">
    <source>
        <dbReference type="PIRSR" id="PIRSR001589-2"/>
    </source>
</evidence>
<keyword evidence="8" id="KW-0061">Asparagine biosynthesis</keyword>
<dbReference type="GO" id="GO:0005829">
    <property type="term" value="C:cytosol"/>
    <property type="evidence" value="ECO:0007669"/>
    <property type="project" value="TreeGrafter"/>
</dbReference>
<comment type="similarity">
    <text evidence="2">Belongs to the asparagine synthetase family.</text>
</comment>
<dbReference type="NCBIfam" id="TIGR01536">
    <property type="entry name" value="asn_synth_AEB"/>
    <property type="match status" value="1"/>
</dbReference>
<dbReference type="Gene3D" id="3.60.20.10">
    <property type="entry name" value="Glutamine Phosphoribosylpyrophosphate, subunit 1, domain 1"/>
    <property type="match status" value="1"/>
</dbReference>
<dbReference type="InterPro" id="IPR001962">
    <property type="entry name" value="Asn_synthase"/>
</dbReference>
<name>A0A328AM98_9CAUL</name>
<reference evidence="13" key="1">
    <citation type="submission" date="2018-05" db="EMBL/GenBank/DDBJ databases">
        <authorList>
            <person name="Li X."/>
        </authorList>
    </citation>
    <scope>NUCLEOTIDE SEQUENCE [LARGE SCALE GENOMIC DNA]</scope>
    <source>
        <strain evidence="13">LX32</strain>
    </source>
</reference>
<evidence type="ECO:0000313" key="13">
    <source>
        <dbReference type="Proteomes" id="UP000249254"/>
    </source>
</evidence>
<dbReference type="Pfam" id="PF13537">
    <property type="entry name" value="GATase_7"/>
    <property type="match status" value="1"/>
</dbReference>
<dbReference type="Gene3D" id="3.40.50.620">
    <property type="entry name" value="HUPs"/>
    <property type="match status" value="2"/>
</dbReference>
<evidence type="ECO:0000256" key="3">
    <source>
        <dbReference type="ARBA" id="ARBA00012737"/>
    </source>
</evidence>
<dbReference type="SUPFAM" id="SSF56235">
    <property type="entry name" value="N-terminal nucleophile aminohydrolases (Ntn hydrolases)"/>
    <property type="match status" value="1"/>
</dbReference>
<evidence type="ECO:0000259" key="11">
    <source>
        <dbReference type="PROSITE" id="PS51278"/>
    </source>
</evidence>
<dbReference type="EMBL" id="QFYQ01000001">
    <property type="protein sequence ID" value="RAK56093.1"/>
    <property type="molecule type" value="Genomic_DNA"/>
</dbReference>
<dbReference type="GO" id="GO:0006529">
    <property type="term" value="P:asparagine biosynthetic process"/>
    <property type="evidence" value="ECO:0007669"/>
    <property type="project" value="UniProtKB-KW"/>
</dbReference>
<dbReference type="InterPro" id="IPR051786">
    <property type="entry name" value="ASN_synthetase/amidase"/>
</dbReference>
<dbReference type="AlphaFoldDB" id="A0A328AM98"/>
<dbReference type="PIRSF" id="PIRSF001589">
    <property type="entry name" value="Asn_synthetase_glu-h"/>
    <property type="match status" value="1"/>
</dbReference>
<keyword evidence="4 9" id="KW-0547">Nucleotide-binding</keyword>
<dbReference type="GO" id="GO:0004066">
    <property type="term" value="F:asparagine synthase (glutamine-hydrolyzing) activity"/>
    <property type="evidence" value="ECO:0007669"/>
    <property type="project" value="UniProtKB-EC"/>
</dbReference>
<feature type="binding site" evidence="9">
    <location>
        <begin position="374"/>
        <end position="375"/>
    </location>
    <ligand>
        <name>ATP</name>
        <dbReference type="ChEBI" id="CHEBI:30616"/>
    </ligand>
</feature>
<dbReference type="InterPro" id="IPR017932">
    <property type="entry name" value="GATase_2_dom"/>
</dbReference>
<dbReference type="PROSITE" id="PS51278">
    <property type="entry name" value="GATASE_TYPE_2"/>
    <property type="match status" value="1"/>
</dbReference>
<evidence type="ECO:0000256" key="4">
    <source>
        <dbReference type="ARBA" id="ARBA00022741"/>
    </source>
</evidence>
<evidence type="ECO:0000256" key="7">
    <source>
        <dbReference type="ARBA" id="ARBA00048741"/>
    </source>
</evidence>
<evidence type="ECO:0000256" key="5">
    <source>
        <dbReference type="ARBA" id="ARBA00022840"/>
    </source>
</evidence>
<sequence>MCGIVGFVDHCPDWSPGRSEELVRGMATAIAHRGPDGQGVYVDPACPVALGHRRLSIIDLSPAGAQPMHSTDQRWVISYNGEIYNFEEMRQSLEQAFGRRDWRGHSDTEVLVETIAALGVEEALRRTNGMFALAVWDRQERALYLARDRMGEKPLYYGWSGRTFLFGSELKALAVHPRFSREMDRGAMSLFLQYGYVPNPLCIYKGLAQLEPGHFVRLALDDPPGAKPQPSPYWTLPRPHPEAIDEGAATDELDRLLRDATRLRMRADVPMGAFLSGGIDSSTIVGMMQAQSAAPVRTYSIGFEEAAYNEARYAKDVADHLGTVHTEMYVTSDDARDLIPQIPTLYDEPFADSSQLPTYLLCKLTRQHVTVSLSGDAGDELFGGYERYFTFERKWAQRREWLNPFRSAVAGAIDATPGFAWRAAAAAAPPGLRQKLRPQRMKRHAASIRARSGHDYYRHLMEQWSPNMLRRPGAPRSTAFLDRMDIAEGGDLFLGMTYADMGSYLPDDILVKLDRASMAVALESRVPLLDHRVVEFASGLPTDLKRRGDTGKWVLRRVLDRYVPSALIDRPKQGFGVPIKEWLRGPLREWGEDLLNDRQTVIGDLVDLEDARAVWREHQTSDVDHSYRLWTVLMLMAWAREWRPQ</sequence>
<dbReference type="EC" id="6.3.5.4" evidence="3"/>
<feature type="site" description="Important for beta-aspartyl-AMP intermediate formation" evidence="10">
    <location>
        <position position="376"/>
    </location>
</feature>
<evidence type="ECO:0000313" key="12">
    <source>
        <dbReference type="EMBL" id="RAK56093.1"/>
    </source>
</evidence>
<evidence type="ECO:0000256" key="2">
    <source>
        <dbReference type="ARBA" id="ARBA00005752"/>
    </source>
</evidence>
<organism evidence="12 13">
    <name type="scientific">Phenylobacterium soli</name>
    <dbReference type="NCBI Taxonomy" id="2170551"/>
    <lineage>
        <taxon>Bacteria</taxon>
        <taxon>Pseudomonadati</taxon>
        <taxon>Pseudomonadota</taxon>
        <taxon>Alphaproteobacteria</taxon>
        <taxon>Caulobacterales</taxon>
        <taxon>Caulobacteraceae</taxon>
        <taxon>Phenylobacterium</taxon>
    </lineage>
</organism>
<dbReference type="Proteomes" id="UP000249254">
    <property type="component" value="Unassembled WGS sequence"/>
</dbReference>
<keyword evidence="12" id="KW-0436">Ligase</keyword>
<keyword evidence="6 8" id="KW-0315">Glutamine amidotransferase</keyword>
<keyword evidence="13" id="KW-1185">Reference proteome</keyword>
<feature type="active site" description="For GATase activity" evidence="8">
    <location>
        <position position="2"/>
    </location>
</feature>
<keyword evidence="5 9" id="KW-0067">ATP-binding</keyword>
<evidence type="ECO:0000256" key="6">
    <source>
        <dbReference type="ARBA" id="ARBA00022962"/>
    </source>
</evidence>
<feature type="binding site" evidence="9">
    <location>
        <position position="107"/>
    </location>
    <ligand>
        <name>L-glutamine</name>
        <dbReference type="ChEBI" id="CHEBI:58359"/>
    </ligand>
</feature>
<dbReference type="RefSeq" id="WP_111529841.1">
    <property type="nucleotide sequence ID" value="NZ_JBHRSG010000003.1"/>
</dbReference>
<dbReference type="InterPro" id="IPR014729">
    <property type="entry name" value="Rossmann-like_a/b/a_fold"/>
</dbReference>
<feature type="domain" description="Glutamine amidotransferase type-2" evidence="11">
    <location>
        <begin position="2"/>
        <end position="221"/>
    </location>
</feature>
<dbReference type="Pfam" id="PF00733">
    <property type="entry name" value="Asn_synthase"/>
    <property type="match status" value="1"/>
</dbReference>
<dbReference type="GO" id="GO:0005524">
    <property type="term" value="F:ATP binding"/>
    <property type="evidence" value="ECO:0007669"/>
    <property type="project" value="UniProtKB-KW"/>
</dbReference>
<gene>
    <name evidence="12" type="primary">asnB</name>
    <name evidence="12" type="ORF">DJ017_17040</name>
</gene>